<sequence>MNELIKVESRSIGGKSIQTINARELHQFLNVATRFNDWIGSRIEQYGFIPNQDFVTFTENPVKGRPIIEYTITLDMAKELSMVERNEKGKQARRYFIECERQLLAKPSVPALPRPSDDLPSALRSAINRRAWTLSHAAYEEYRQRMLKDKMILSGRQHPEDWKPLETRQDALEHVEGMASLLETYSNVIRERGRRLPS</sequence>
<gene>
    <name evidence="2" type="ORF">C8R21_11476</name>
</gene>
<evidence type="ECO:0000313" key="3">
    <source>
        <dbReference type="Proteomes" id="UP000244152"/>
    </source>
</evidence>
<accession>A0A2T5IA71</accession>
<dbReference type="Pfam" id="PF08346">
    <property type="entry name" value="AntA"/>
    <property type="match status" value="1"/>
</dbReference>
<evidence type="ECO:0000259" key="1">
    <source>
        <dbReference type="Pfam" id="PF08346"/>
    </source>
</evidence>
<dbReference type="PANTHER" id="PTHR36180:SF1">
    <property type="entry name" value="ANTA_ANTB ANTIREPRESSOR DOMAIN-CONTAINING PROTEIN"/>
    <property type="match status" value="1"/>
</dbReference>
<dbReference type="InterPro" id="IPR013557">
    <property type="entry name" value="AntA/B_antirep"/>
</dbReference>
<dbReference type="RefSeq" id="WP_107762378.1">
    <property type="nucleotide sequence ID" value="NZ_QAOK01000014.1"/>
</dbReference>
<proteinExistence type="predicted"/>
<dbReference type="EMBL" id="QAOK01000014">
    <property type="protein sequence ID" value="PTQ80729.1"/>
    <property type="molecule type" value="Genomic_DNA"/>
</dbReference>
<dbReference type="AlphaFoldDB" id="A0A2T5IA71"/>
<reference evidence="2 3" key="1">
    <citation type="submission" date="2018-04" db="EMBL/GenBank/DDBJ databases">
        <title>Active sludge and wastewater microbial communities from Klosterneuburg, Austria.</title>
        <authorList>
            <person name="Wagner M."/>
        </authorList>
    </citation>
    <scope>NUCLEOTIDE SEQUENCE [LARGE SCALE GENOMIC DNA]</scope>
    <source>
        <strain evidence="2 3">Nl12</strain>
    </source>
</reference>
<feature type="domain" description="AntA/AntB antirepressor" evidence="1">
    <location>
        <begin position="20"/>
        <end position="86"/>
    </location>
</feature>
<dbReference type="PANTHER" id="PTHR36180">
    <property type="entry name" value="DNA-BINDING PROTEIN-RELATED-RELATED"/>
    <property type="match status" value="1"/>
</dbReference>
<name>A0A2T5IA71_9PROT</name>
<comment type="caution">
    <text evidence="2">The sequence shown here is derived from an EMBL/GenBank/DDBJ whole genome shotgun (WGS) entry which is preliminary data.</text>
</comment>
<organism evidence="2 3">
    <name type="scientific">Nitrosospira multiformis</name>
    <dbReference type="NCBI Taxonomy" id="1231"/>
    <lineage>
        <taxon>Bacteria</taxon>
        <taxon>Pseudomonadati</taxon>
        <taxon>Pseudomonadota</taxon>
        <taxon>Betaproteobacteria</taxon>
        <taxon>Nitrosomonadales</taxon>
        <taxon>Nitrosomonadaceae</taxon>
        <taxon>Nitrosospira</taxon>
    </lineage>
</organism>
<protein>
    <submittedName>
        <fullName evidence="2">Phage anti-repressor protein</fullName>
    </submittedName>
</protein>
<dbReference type="Proteomes" id="UP000244152">
    <property type="component" value="Unassembled WGS sequence"/>
</dbReference>
<evidence type="ECO:0000313" key="2">
    <source>
        <dbReference type="EMBL" id="PTQ80729.1"/>
    </source>
</evidence>